<keyword evidence="1" id="KW-1133">Transmembrane helix</keyword>
<dbReference type="Proteomes" id="UP000620104">
    <property type="component" value="Unassembled WGS sequence"/>
</dbReference>
<name>A0A8H3TXU3_9TREE</name>
<protein>
    <submittedName>
        <fullName evidence="2">Uncharacterized protein</fullName>
    </submittedName>
</protein>
<accession>A0A8H3TXU3</accession>
<evidence type="ECO:0000313" key="2">
    <source>
        <dbReference type="EMBL" id="GHJ88818.1"/>
    </source>
</evidence>
<dbReference type="EMBL" id="BLZA01000032">
    <property type="protein sequence ID" value="GHJ88818.1"/>
    <property type="molecule type" value="Genomic_DNA"/>
</dbReference>
<dbReference type="AlphaFoldDB" id="A0A8H3TXU3"/>
<sequence>MPHAVHYRQRLQRIRTLFLICCSIIGSYLLIFHSDHAPIPGLKSLKFSSDFIDGYAYANDDALEMLLFEEENGGDVATQSPALQSLLTARRLIESGRGKCADWTTPQDEAEVDRRRNSSCWKDTHYRQIQGYLDKAQVDKTYRELSWHSELVDSNLRSLQALVDCLPFFGEENIPDTCHDNMLAVIVSHSYWMDMAFTGESNAGEVIWLSTFVDTLRAENTTIISLSHWNYKALVTLHNAMPDVITLVFAVDFIVTSCLADPRCRSDFPPNSPIVEGVPLDERGTVPSFKMLTVTYSERTDEVTVLGKLFRKLDNGAALALAVWKNFKEETLLTPIANARALMDDEVEQDTPDGLVNRGPVSMDAYNDQIAHSRAFLGVGRPEISPSPYLALCAGVPVILPYYGEKPVPEGWDLYHADLAQHGPAAAIGPPYVYSYHKDDVDALYAAVRSARDNPIDRYIPADMRYDHVRAEILKLLNTDWLARSRQVEDARAARGQPRQGVVPSYVVETLFKNGAGRRIDEHGEASKVLPGA</sequence>
<comment type="caution">
    <text evidence="2">The sequence shown here is derived from an EMBL/GenBank/DDBJ whole genome shotgun (WGS) entry which is preliminary data.</text>
</comment>
<evidence type="ECO:0000313" key="3">
    <source>
        <dbReference type="Proteomes" id="UP000620104"/>
    </source>
</evidence>
<gene>
    <name evidence="2" type="ORF">NliqN6_5220</name>
</gene>
<feature type="transmembrane region" description="Helical" evidence="1">
    <location>
        <begin position="16"/>
        <end position="34"/>
    </location>
</feature>
<organism evidence="2 3">
    <name type="scientific">Naganishia liquefaciens</name>
    <dbReference type="NCBI Taxonomy" id="104408"/>
    <lineage>
        <taxon>Eukaryota</taxon>
        <taxon>Fungi</taxon>
        <taxon>Dikarya</taxon>
        <taxon>Basidiomycota</taxon>
        <taxon>Agaricomycotina</taxon>
        <taxon>Tremellomycetes</taxon>
        <taxon>Filobasidiales</taxon>
        <taxon>Filobasidiaceae</taxon>
        <taxon>Naganishia</taxon>
    </lineage>
</organism>
<keyword evidence="1" id="KW-0812">Transmembrane</keyword>
<keyword evidence="1" id="KW-0472">Membrane</keyword>
<proteinExistence type="predicted"/>
<dbReference type="OrthoDB" id="2113294at2759"/>
<keyword evidence="3" id="KW-1185">Reference proteome</keyword>
<evidence type="ECO:0000256" key="1">
    <source>
        <dbReference type="SAM" id="Phobius"/>
    </source>
</evidence>
<reference evidence="2" key="1">
    <citation type="submission" date="2020-07" db="EMBL/GenBank/DDBJ databases">
        <title>Draft Genome Sequence of a Deep-Sea Yeast, Naganishia (Cryptococcus) liquefaciens strain N6.</title>
        <authorList>
            <person name="Han Y.W."/>
            <person name="Kajitani R."/>
            <person name="Morimoto H."/>
            <person name="Parhat M."/>
            <person name="Tsubouchi H."/>
            <person name="Bakenova O."/>
            <person name="Ogata M."/>
            <person name="Argunhan B."/>
            <person name="Aoki R."/>
            <person name="Kajiwara S."/>
            <person name="Itoh T."/>
            <person name="Iwasaki H."/>
        </authorList>
    </citation>
    <scope>NUCLEOTIDE SEQUENCE</scope>
    <source>
        <strain evidence="2">N6</strain>
    </source>
</reference>